<dbReference type="PANTHER" id="PTHR46093">
    <property type="entry name" value="ACYL-COA-BINDING DOMAIN-CONTAINING PROTEIN 5"/>
    <property type="match status" value="1"/>
</dbReference>
<dbReference type="Gene3D" id="2.120.10.80">
    <property type="entry name" value="Kelch-type beta propeller"/>
    <property type="match status" value="2"/>
</dbReference>
<feature type="region of interest" description="Disordered" evidence="3">
    <location>
        <begin position="505"/>
        <end position="592"/>
    </location>
</feature>
<keyword evidence="5" id="KW-1185">Reference proteome</keyword>
<dbReference type="SMART" id="SM00612">
    <property type="entry name" value="Kelch"/>
    <property type="match status" value="2"/>
</dbReference>
<feature type="compositionally biased region" description="Low complexity" evidence="3">
    <location>
        <begin position="581"/>
        <end position="592"/>
    </location>
</feature>
<dbReference type="SUPFAM" id="SSF117281">
    <property type="entry name" value="Kelch motif"/>
    <property type="match status" value="2"/>
</dbReference>
<dbReference type="Pfam" id="PF24681">
    <property type="entry name" value="Kelch_KLHDC2_KLHL20_DRC7"/>
    <property type="match status" value="1"/>
</dbReference>
<name>D2VK05_NAEGR</name>
<feature type="compositionally biased region" description="Basic and acidic residues" evidence="3">
    <location>
        <begin position="519"/>
        <end position="532"/>
    </location>
</feature>
<evidence type="ECO:0000313" key="4">
    <source>
        <dbReference type="EMBL" id="EFC42864.1"/>
    </source>
</evidence>
<dbReference type="AlphaFoldDB" id="D2VK05"/>
<feature type="compositionally biased region" description="Basic and acidic residues" evidence="3">
    <location>
        <begin position="558"/>
        <end position="579"/>
    </location>
</feature>
<dbReference type="InParanoid" id="D2VK05"/>
<dbReference type="InterPro" id="IPR006652">
    <property type="entry name" value="Kelch_1"/>
</dbReference>
<dbReference type="InterPro" id="IPR015915">
    <property type="entry name" value="Kelch-typ_b-propeller"/>
</dbReference>
<evidence type="ECO:0000313" key="5">
    <source>
        <dbReference type="Proteomes" id="UP000006671"/>
    </source>
</evidence>
<dbReference type="OMA" id="KSYWTIA"/>
<evidence type="ECO:0000256" key="2">
    <source>
        <dbReference type="ARBA" id="ARBA00022737"/>
    </source>
</evidence>
<dbReference type="PANTHER" id="PTHR46093:SF18">
    <property type="entry name" value="FIBRONECTIN TYPE-III DOMAIN-CONTAINING PROTEIN"/>
    <property type="match status" value="1"/>
</dbReference>
<dbReference type="GeneID" id="8862855"/>
<feature type="compositionally biased region" description="Polar residues" evidence="3">
    <location>
        <begin position="16"/>
        <end position="39"/>
    </location>
</feature>
<dbReference type="VEuPathDB" id="AmoebaDB:NAEGRDRAFT_50183"/>
<dbReference type="KEGG" id="ngr:NAEGRDRAFT_50183"/>
<dbReference type="RefSeq" id="XP_002675608.1">
    <property type="nucleotide sequence ID" value="XM_002675562.1"/>
</dbReference>
<proteinExistence type="predicted"/>
<keyword evidence="2" id="KW-0677">Repeat</keyword>
<accession>D2VK05</accession>
<reference evidence="4 5" key="1">
    <citation type="journal article" date="2010" name="Cell">
        <title>The genome of Naegleria gruberi illuminates early eukaryotic versatility.</title>
        <authorList>
            <person name="Fritz-Laylin L.K."/>
            <person name="Prochnik S.E."/>
            <person name="Ginger M.L."/>
            <person name="Dacks J.B."/>
            <person name="Carpenter M.L."/>
            <person name="Field M.C."/>
            <person name="Kuo A."/>
            <person name="Paredez A."/>
            <person name="Chapman J."/>
            <person name="Pham J."/>
            <person name="Shu S."/>
            <person name="Neupane R."/>
            <person name="Cipriano M."/>
            <person name="Mancuso J."/>
            <person name="Tu H."/>
            <person name="Salamov A."/>
            <person name="Lindquist E."/>
            <person name="Shapiro H."/>
            <person name="Lucas S."/>
            <person name="Grigoriev I.V."/>
            <person name="Cande W.Z."/>
            <person name="Fulton C."/>
            <person name="Rokhsar D.S."/>
            <person name="Dawson S.C."/>
        </authorList>
    </citation>
    <scope>NUCLEOTIDE SEQUENCE [LARGE SCALE GENOMIC DNA]</scope>
    <source>
        <strain evidence="4 5">NEG-M</strain>
    </source>
</reference>
<gene>
    <name evidence="4" type="ORF">NAEGRDRAFT_50183</name>
</gene>
<keyword evidence="1" id="KW-0880">Kelch repeat</keyword>
<feature type="region of interest" description="Disordered" evidence="3">
    <location>
        <begin position="1"/>
        <end position="39"/>
    </location>
</feature>
<dbReference type="OrthoDB" id="432528at2759"/>
<dbReference type="Proteomes" id="UP000006671">
    <property type="component" value="Unassembled WGS sequence"/>
</dbReference>
<protein>
    <submittedName>
        <fullName evidence="4">Predicted protein</fullName>
    </submittedName>
</protein>
<dbReference type="eggNOG" id="KOG0379">
    <property type="taxonomic scope" value="Eukaryota"/>
</dbReference>
<evidence type="ECO:0000256" key="3">
    <source>
        <dbReference type="SAM" id="MobiDB-lite"/>
    </source>
</evidence>
<dbReference type="Pfam" id="PF01344">
    <property type="entry name" value="Kelch_1"/>
    <property type="match status" value="1"/>
</dbReference>
<sequence>MSVVSEEAPVSVLPEESTTMLQSSSATTSIVTEEVPSTTTCEISDSTTVSIDNIPTRTTETTSSDSNIVVINVEGEGPANFLQRAIAVANKVYIYGGENSSGFWTNSLTILEGESNKRISWKKPRCFDFPPKTDSHSLVVFENNMIIFGGTDNQWINGGNNCIYCLDLEKLEWAVAPENADQDTTLVPQGRKQHSTAAVANKMYIFGGISSQVGSESVFNDVFVFDNETKLWSKVMVNGDSPTPRSGHTMVYNQQTDSLVIFGGKVGGSYSNEVWSLSLSELSWTSMSTTGNIPCGRENHSSVVCNDSMIIYGGWNIGGPKNDLYSLNLATFEWKKYSHNLETEKDSKRFGHASVYLDGSVLIFGGKNHLFNNQEAILKINMNNCAEVPVETEKPKEKKDIEEIILDLDEKDVVLYKNIFDQLTEENIKQYEELNTMLLKQKLFSAQVESLIESNRTLMAKEFTTPPSYTESSVPIIYSEVVETPQSYKDLMGQVFQPVVEQKQTELKEEGNNTDSNNEEIKEVEQKPKLPEDIPVIVDLPSIPESPHILEVAEEPMVEEKLENTNNIEDNKIENKEETTETATESNNQRDE</sequence>
<evidence type="ECO:0000256" key="1">
    <source>
        <dbReference type="ARBA" id="ARBA00022441"/>
    </source>
</evidence>
<organism evidence="5">
    <name type="scientific">Naegleria gruberi</name>
    <name type="common">Amoeba</name>
    <dbReference type="NCBI Taxonomy" id="5762"/>
    <lineage>
        <taxon>Eukaryota</taxon>
        <taxon>Discoba</taxon>
        <taxon>Heterolobosea</taxon>
        <taxon>Tetramitia</taxon>
        <taxon>Eutetramitia</taxon>
        <taxon>Vahlkampfiidae</taxon>
        <taxon>Naegleria</taxon>
    </lineage>
</organism>
<dbReference type="EMBL" id="GG738877">
    <property type="protein sequence ID" value="EFC42864.1"/>
    <property type="molecule type" value="Genomic_DNA"/>
</dbReference>